<comment type="caution">
    <text evidence="1">The sequence shown here is derived from an EMBL/GenBank/DDBJ whole genome shotgun (WGS) entry which is preliminary data.</text>
</comment>
<organism evidence="1 2">
    <name type="scientific">Aliidongia dinghuensis</name>
    <dbReference type="NCBI Taxonomy" id="1867774"/>
    <lineage>
        <taxon>Bacteria</taxon>
        <taxon>Pseudomonadati</taxon>
        <taxon>Pseudomonadota</taxon>
        <taxon>Alphaproteobacteria</taxon>
        <taxon>Rhodospirillales</taxon>
        <taxon>Dongiaceae</taxon>
        <taxon>Aliidongia</taxon>
    </lineage>
</organism>
<dbReference type="Proteomes" id="UP000646365">
    <property type="component" value="Unassembled WGS sequence"/>
</dbReference>
<dbReference type="RefSeq" id="WP_189052263.1">
    <property type="nucleotide sequence ID" value="NZ_BMJQ01000028.1"/>
</dbReference>
<evidence type="ECO:0000313" key="1">
    <source>
        <dbReference type="EMBL" id="GGF48677.1"/>
    </source>
</evidence>
<proteinExistence type="predicted"/>
<sequence>MAHAAPGSEVGKIAAYANAINAVNTARTVAERDQAITNAAAALAAASNKGISTTTVNAVNDRLGISVAPAAAIAIAGQASAIQTGR</sequence>
<name>A0A8J2Z0X7_9PROT</name>
<dbReference type="EMBL" id="BMJQ01000028">
    <property type="protein sequence ID" value="GGF48677.1"/>
    <property type="molecule type" value="Genomic_DNA"/>
</dbReference>
<keyword evidence="2" id="KW-1185">Reference proteome</keyword>
<evidence type="ECO:0000313" key="2">
    <source>
        <dbReference type="Proteomes" id="UP000646365"/>
    </source>
</evidence>
<gene>
    <name evidence="1" type="ORF">GCM10011611_63850</name>
</gene>
<accession>A0A8J2Z0X7</accession>
<reference evidence="1" key="2">
    <citation type="submission" date="2020-09" db="EMBL/GenBank/DDBJ databases">
        <authorList>
            <person name="Sun Q."/>
            <person name="Zhou Y."/>
        </authorList>
    </citation>
    <scope>NUCLEOTIDE SEQUENCE</scope>
    <source>
        <strain evidence="1">CGMCC 1.15725</strain>
    </source>
</reference>
<reference evidence="1" key="1">
    <citation type="journal article" date="2014" name="Int. J. Syst. Evol. Microbiol.">
        <title>Complete genome sequence of Corynebacterium casei LMG S-19264T (=DSM 44701T), isolated from a smear-ripened cheese.</title>
        <authorList>
            <consortium name="US DOE Joint Genome Institute (JGI-PGF)"/>
            <person name="Walter F."/>
            <person name="Albersmeier A."/>
            <person name="Kalinowski J."/>
            <person name="Ruckert C."/>
        </authorList>
    </citation>
    <scope>NUCLEOTIDE SEQUENCE</scope>
    <source>
        <strain evidence="1">CGMCC 1.15725</strain>
    </source>
</reference>
<protein>
    <submittedName>
        <fullName evidence="1">Uncharacterized protein</fullName>
    </submittedName>
</protein>
<dbReference type="AlphaFoldDB" id="A0A8J2Z0X7"/>